<reference evidence="2" key="1">
    <citation type="journal article" date="2021" name="Microb. Physiol.">
        <title>Proteogenomic Insights into the Physiology of Marine, Sulfate-Reducing, Filamentous Desulfonema limicola and Desulfonema magnum.</title>
        <authorList>
            <person name="Schnaars V."/>
            <person name="Wohlbrand L."/>
            <person name="Scheve S."/>
            <person name="Hinrichs C."/>
            <person name="Reinhardt R."/>
            <person name="Rabus R."/>
        </authorList>
    </citation>
    <scope>NUCLEOTIDE SEQUENCE</scope>
    <source>
        <strain evidence="2">4be13</strain>
    </source>
</reference>
<dbReference type="KEGG" id="dmm:dnm_026730"/>
<accession>A0A975BKB6</accession>
<protein>
    <submittedName>
        <fullName evidence="2">Uncharacterized protein</fullName>
    </submittedName>
</protein>
<proteinExistence type="predicted"/>
<organism evidence="2 3">
    <name type="scientific">Desulfonema magnum</name>
    <dbReference type="NCBI Taxonomy" id="45655"/>
    <lineage>
        <taxon>Bacteria</taxon>
        <taxon>Pseudomonadati</taxon>
        <taxon>Thermodesulfobacteriota</taxon>
        <taxon>Desulfobacteria</taxon>
        <taxon>Desulfobacterales</taxon>
        <taxon>Desulfococcaceae</taxon>
        <taxon>Desulfonema</taxon>
    </lineage>
</organism>
<name>A0A975BKB6_9BACT</name>
<dbReference type="Proteomes" id="UP000663722">
    <property type="component" value="Chromosome"/>
</dbReference>
<gene>
    <name evidence="2" type="ORF">dnm_026730</name>
</gene>
<dbReference type="EMBL" id="CP061800">
    <property type="protein sequence ID" value="QTA86649.1"/>
    <property type="molecule type" value="Genomic_DNA"/>
</dbReference>
<keyword evidence="1" id="KW-0472">Membrane</keyword>
<dbReference type="AlphaFoldDB" id="A0A975BKB6"/>
<keyword evidence="3" id="KW-1185">Reference proteome</keyword>
<evidence type="ECO:0000313" key="3">
    <source>
        <dbReference type="Proteomes" id="UP000663722"/>
    </source>
</evidence>
<keyword evidence="1" id="KW-1133">Transmembrane helix</keyword>
<sequence length="50" mass="5943">MLMKKPGFPPIMKICGKNREKTRVFQMYFHGKGFNAFFIILFLYEILVAK</sequence>
<keyword evidence="1" id="KW-0812">Transmembrane</keyword>
<evidence type="ECO:0000313" key="2">
    <source>
        <dbReference type="EMBL" id="QTA86649.1"/>
    </source>
</evidence>
<feature type="transmembrane region" description="Helical" evidence="1">
    <location>
        <begin position="27"/>
        <end position="47"/>
    </location>
</feature>
<evidence type="ECO:0000256" key="1">
    <source>
        <dbReference type="SAM" id="Phobius"/>
    </source>
</evidence>